<evidence type="ECO:0008006" key="4">
    <source>
        <dbReference type="Google" id="ProtNLM"/>
    </source>
</evidence>
<sequence>MKLSYLTSLLACGAALSSVGAHAAMDSATRATFTQECVAAAKQQKLDDKPATAHCECAAKQIDSHFTAQEIASLSDTKAAPPAALTAKLQKLVAENCTGTK</sequence>
<name>A0A244ERS7_PSESX</name>
<dbReference type="RefSeq" id="WP_084917076.1">
    <property type="nucleotide sequence ID" value="NZ_MTSA01000008.1"/>
</dbReference>
<dbReference type="EMBL" id="MTSA01000008">
    <property type="protein sequence ID" value="OUM07217.1"/>
    <property type="molecule type" value="Genomic_DNA"/>
</dbReference>
<evidence type="ECO:0000313" key="3">
    <source>
        <dbReference type="Proteomes" id="UP000195128"/>
    </source>
</evidence>
<dbReference type="AlphaFoldDB" id="A0A244ERS7"/>
<evidence type="ECO:0000256" key="1">
    <source>
        <dbReference type="SAM" id="SignalP"/>
    </source>
</evidence>
<feature type="chain" id="PRO_5013145582" description="Secreted protein" evidence="1">
    <location>
        <begin position="24"/>
        <end position="101"/>
    </location>
</feature>
<reference evidence="2 3" key="1">
    <citation type="submission" date="2017-01" db="EMBL/GenBank/DDBJ databases">
        <authorList>
            <person name="Mah S.A."/>
            <person name="Swanson W.J."/>
            <person name="Moy G.W."/>
            <person name="Vacquier V.D."/>
        </authorList>
    </citation>
    <scope>NUCLEOTIDE SEQUENCE [LARGE SCALE GENOMIC DNA]</scope>
    <source>
        <strain evidence="2">PDD-32b-74</strain>
    </source>
</reference>
<gene>
    <name evidence="2" type="ORF">BW686_12465</name>
</gene>
<dbReference type="Proteomes" id="UP000195128">
    <property type="component" value="Unassembled WGS sequence"/>
</dbReference>
<dbReference type="OrthoDB" id="7029980at2"/>
<protein>
    <recommendedName>
        <fullName evidence="4">Secreted protein</fullName>
    </recommendedName>
</protein>
<accession>A0A244ERS7</accession>
<organism evidence="2 3">
    <name type="scientific">Pseudomonas syringae</name>
    <dbReference type="NCBI Taxonomy" id="317"/>
    <lineage>
        <taxon>Bacteria</taxon>
        <taxon>Pseudomonadati</taxon>
        <taxon>Pseudomonadota</taxon>
        <taxon>Gammaproteobacteria</taxon>
        <taxon>Pseudomonadales</taxon>
        <taxon>Pseudomonadaceae</taxon>
        <taxon>Pseudomonas</taxon>
    </lineage>
</organism>
<feature type="signal peptide" evidence="1">
    <location>
        <begin position="1"/>
        <end position="23"/>
    </location>
</feature>
<keyword evidence="1" id="KW-0732">Signal</keyword>
<comment type="caution">
    <text evidence="2">The sequence shown here is derived from an EMBL/GenBank/DDBJ whole genome shotgun (WGS) entry which is preliminary data.</text>
</comment>
<proteinExistence type="predicted"/>
<evidence type="ECO:0000313" key="2">
    <source>
        <dbReference type="EMBL" id="OUM07217.1"/>
    </source>
</evidence>